<organism evidence="3 4">
    <name type="scientific">Geomonas diazotrophica</name>
    <dbReference type="NCBI Taxonomy" id="2843197"/>
    <lineage>
        <taxon>Bacteria</taxon>
        <taxon>Pseudomonadati</taxon>
        <taxon>Thermodesulfobacteriota</taxon>
        <taxon>Desulfuromonadia</taxon>
        <taxon>Geobacterales</taxon>
        <taxon>Geobacteraceae</taxon>
        <taxon>Geomonas</taxon>
    </lineage>
</organism>
<accession>A0ABX8JCW0</accession>
<feature type="domain" description="Glycosyl transferase family 1" evidence="1">
    <location>
        <begin position="203"/>
        <end position="353"/>
    </location>
</feature>
<dbReference type="Proteomes" id="UP000683493">
    <property type="component" value="Chromosome"/>
</dbReference>
<dbReference type="InterPro" id="IPR001296">
    <property type="entry name" value="Glyco_trans_1"/>
</dbReference>
<dbReference type="PANTHER" id="PTHR12526">
    <property type="entry name" value="GLYCOSYLTRANSFERASE"/>
    <property type="match status" value="1"/>
</dbReference>
<evidence type="ECO:0000313" key="3">
    <source>
        <dbReference type="EMBL" id="QWV95841.1"/>
    </source>
</evidence>
<protein>
    <submittedName>
        <fullName evidence="3">Glycosyltransferase family 4 protein</fullName>
    </submittedName>
</protein>
<feature type="domain" description="Glycosyltransferase subfamily 4-like N-terminal" evidence="2">
    <location>
        <begin position="15"/>
        <end position="178"/>
    </location>
</feature>
<gene>
    <name evidence="3" type="ORF">KP005_10580</name>
</gene>
<dbReference type="Pfam" id="PF13439">
    <property type="entry name" value="Glyco_transf_4"/>
    <property type="match status" value="1"/>
</dbReference>
<dbReference type="Pfam" id="PF00534">
    <property type="entry name" value="Glycos_transf_1"/>
    <property type="match status" value="1"/>
</dbReference>
<evidence type="ECO:0000313" key="4">
    <source>
        <dbReference type="Proteomes" id="UP000683493"/>
    </source>
</evidence>
<reference evidence="3 4" key="1">
    <citation type="submission" date="2021-06" db="EMBL/GenBank/DDBJ databases">
        <title>Gemonas diversity in paddy soil.</title>
        <authorList>
            <person name="Liu G."/>
        </authorList>
    </citation>
    <scope>NUCLEOTIDE SEQUENCE [LARGE SCALE GENOMIC DNA]</scope>
    <source>
        <strain evidence="3 4">RG29</strain>
    </source>
</reference>
<dbReference type="InterPro" id="IPR028098">
    <property type="entry name" value="Glyco_trans_4-like_N"/>
</dbReference>
<dbReference type="EMBL" id="CP076724">
    <property type="protein sequence ID" value="QWV95841.1"/>
    <property type="molecule type" value="Genomic_DNA"/>
</dbReference>
<evidence type="ECO:0000259" key="1">
    <source>
        <dbReference type="Pfam" id="PF00534"/>
    </source>
</evidence>
<proteinExistence type="predicted"/>
<evidence type="ECO:0000259" key="2">
    <source>
        <dbReference type="Pfam" id="PF13439"/>
    </source>
</evidence>
<sequence>MVPKLKILLVVRWPIGGIRTFIRYVYRRFDATKYQFTILAPENFELDILAQDLASLDIEICRLSEYPSTFEIFTSVLRLVSSGRFNLIHSHGFTSALCSAFPAFIFRIPHIFTSHDMLSAAQFRGFSGKLKRLVIGLALRSITSIHLVSHDALSNLSEFYPFITQQKGKCVVIPNGIESSIFTNAKVKDLRSELKISGQSCFLIGFLGRFMAPKGFCYLVEAVERLAQSETLSSQIKIVVLGSGGFFLEEKAALTERGLDQYFCFLPFSANVAEIIKGLDLVVIPSIWETCPLLPMEVLACGTPLLSSDCIGLREVVRGTPAFVVPSKNALAIADGIKFFMENDRRVQFSEFAPEAARRYDVGESVRALESLIESIIGSASVTG</sequence>
<name>A0ABX8JCW0_9BACT</name>
<keyword evidence="4" id="KW-1185">Reference proteome</keyword>
<dbReference type="CDD" id="cd03801">
    <property type="entry name" value="GT4_PimA-like"/>
    <property type="match status" value="1"/>
</dbReference>